<sequence length="363" mass="38778">MTITRRGFAALGTMALLAGSAWAQDVPAGYPADYAKVIESGKAEGKVVIYTSTDMAQSQGLLDAFTKKYGIAVEYNDLGTNGAYNRAISEAAARQMGADVVWSSAMDLQVVLAADGYAQTYASPEAAHLPEWAVYKDQIYATTVEPIGVIYNTGAIKPEDFPKTRPELIAYLNDNADTLKGKVATFDPEKSGTGFLHHTNDAQATDSFWDLAKAMGKDGVRTYSSSGSMRETVVSGENVMAINIIGSYAMDWVKGSPNLGVAFGTDYTAAFSRLALLTEGAPHPEAGKLFIDFMLSQEGQNALAKGGLPSVRNDVTEGLGFDALNAEVGGSLKPIAISDDLLTYMAPQKRVEFFREWNAALGK</sequence>
<protein>
    <submittedName>
        <fullName evidence="3">Iron(III) transport system substrate-binding protein</fullName>
    </submittedName>
</protein>
<feature type="chain" id="PRO_5021752191" evidence="2">
    <location>
        <begin position="24"/>
        <end position="363"/>
    </location>
</feature>
<keyword evidence="4" id="KW-1185">Reference proteome</keyword>
<feature type="signal peptide" evidence="2">
    <location>
        <begin position="1"/>
        <end position="23"/>
    </location>
</feature>
<keyword evidence="1 2" id="KW-0732">Signal</keyword>
<dbReference type="Proteomes" id="UP000319014">
    <property type="component" value="Unassembled WGS sequence"/>
</dbReference>
<dbReference type="PANTHER" id="PTHR30006:SF25">
    <property type="entry name" value="PHOSPHOGLYCERATE TRANSPORT REGULATORY PROTEIN PGTC"/>
    <property type="match status" value="1"/>
</dbReference>
<evidence type="ECO:0000256" key="1">
    <source>
        <dbReference type="ARBA" id="ARBA00022729"/>
    </source>
</evidence>
<organism evidence="3 4">
    <name type="scientific">Paracoccus laeviglucosivorans</name>
    <dbReference type="NCBI Taxonomy" id="1197861"/>
    <lineage>
        <taxon>Bacteria</taxon>
        <taxon>Pseudomonadati</taxon>
        <taxon>Pseudomonadota</taxon>
        <taxon>Alphaproteobacteria</taxon>
        <taxon>Rhodobacterales</taxon>
        <taxon>Paracoccaceae</taxon>
        <taxon>Paracoccus</taxon>
    </lineage>
</organism>
<reference evidence="3 4" key="1">
    <citation type="submission" date="2017-05" db="EMBL/GenBank/DDBJ databases">
        <authorList>
            <person name="Varghese N."/>
            <person name="Submissions S."/>
        </authorList>
    </citation>
    <scope>NUCLEOTIDE SEQUENCE [LARGE SCALE GENOMIC DNA]</scope>
    <source>
        <strain evidence="3 4">DSM 100094</strain>
    </source>
</reference>
<dbReference type="InterPro" id="IPR006059">
    <property type="entry name" value="SBP"/>
</dbReference>
<dbReference type="Pfam" id="PF13416">
    <property type="entry name" value="SBP_bac_8"/>
    <property type="match status" value="1"/>
</dbReference>
<evidence type="ECO:0000313" key="4">
    <source>
        <dbReference type="Proteomes" id="UP000319014"/>
    </source>
</evidence>
<proteinExistence type="predicted"/>
<evidence type="ECO:0000256" key="2">
    <source>
        <dbReference type="SAM" id="SignalP"/>
    </source>
</evidence>
<dbReference type="RefSeq" id="WP_142665089.1">
    <property type="nucleotide sequence ID" value="NZ_FXTK01000047.1"/>
</dbReference>
<dbReference type="PANTHER" id="PTHR30006">
    <property type="entry name" value="THIAMINE-BINDING PERIPLASMIC PROTEIN-RELATED"/>
    <property type="match status" value="1"/>
</dbReference>
<dbReference type="GO" id="GO:0030288">
    <property type="term" value="C:outer membrane-bounded periplasmic space"/>
    <property type="evidence" value="ECO:0007669"/>
    <property type="project" value="TreeGrafter"/>
</dbReference>
<dbReference type="AlphaFoldDB" id="A0A521FU04"/>
<dbReference type="SUPFAM" id="SSF53850">
    <property type="entry name" value="Periplasmic binding protein-like II"/>
    <property type="match status" value="1"/>
</dbReference>
<dbReference type="OrthoDB" id="8673316at2"/>
<accession>A0A521FU04</accession>
<dbReference type="Gene3D" id="3.40.190.10">
    <property type="entry name" value="Periplasmic binding protein-like II"/>
    <property type="match status" value="2"/>
</dbReference>
<evidence type="ECO:0000313" key="3">
    <source>
        <dbReference type="EMBL" id="SMO99643.1"/>
    </source>
</evidence>
<name>A0A521FU04_9RHOB</name>
<dbReference type="EMBL" id="FXTK01000047">
    <property type="protein sequence ID" value="SMO99643.1"/>
    <property type="molecule type" value="Genomic_DNA"/>
</dbReference>
<gene>
    <name evidence="3" type="ORF">SAMN06265221_1475</name>
</gene>